<proteinExistence type="inferred from homology"/>
<dbReference type="PRINTS" id="PR00081">
    <property type="entry name" value="GDHRDH"/>
</dbReference>
<dbReference type="SUPFAM" id="SSF51735">
    <property type="entry name" value="NAD(P)-binding Rossmann-fold domains"/>
    <property type="match status" value="1"/>
</dbReference>
<evidence type="ECO:0000313" key="5">
    <source>
        <dbReference type="Proteomes" id="UP000325161"/>
    </source>
</evidence>
<dbReference type="Gene3D" id="3.40.50.720">
    <property type="entry name" value="NAD(P)-binding Rossmann-like Domain"/>
    <property type="match status" value="1"/>
</dbReference>
<dbReference type="PANTHER" id="PTHR48107:SF16">
    <property type="entry name" value="NADPH-DEPENDENT ALDEHYDE REDUCTASE 1, CHLOROPLASTIC"/>
    <property type="match status" value="1"/>
</dbReference>
<feature type="region of interest" description="Disordered" evidence="3">
    <location>
        <begin position="12"/>
        <end position="45"/>
    </location>
</feature>
<keyword evidence="2" id="KW-0560">Oxidoreductase</keyword>
<dbReference type="GO" id="GO:0016614">
    <property type="term" value="F:oxidoreductase activity, acting on CH-OH group of donors"/>
    <property type="evidence" value="ECO:0007669"/>
    <property type="project" value="UniProtKB-ARBA"/>
</dbReference>
<sequence>MPISAACAPCTMQHSSGSTASSPLAHATGRGPARGGSHQDHGETSYRGAARLAGRRALVIGADAGVGRAVAIAFAREGADIAVHYLPENEAYAQDVLALIRSEGGRVVAIPGDLRDHAFCIELVHRACDALGGIDILANAACAGEVPVEARDRLDDIPFREHLYAMFWLCRNAVPVMQRGAVILNTADIRACHPDAELHHDDASTQAAIVAFTRALVRHAGTRNIRVNLVRSDPMWSPLQRDGNHPTEIAALYVLLASPDSNLVSGEIYEVAGTLPSG</sequence>
<organism evidence="4 5">
    <name type="scientific">Pigmentiphaga aceris</name>
    <dbReference type="NCBI Taxonomy" id="1940612"/>
    <lineage>
        <taxon>Bacteria</taxon>
        <taxon>Pseudomonadati</taxon>
        <taxon>Pseudomonadota</taxon>
        <taxon>Betaproteobacteria</taxon>
        <taxon>Burkholderiales</taxon>
        <taxon>Alcaligenaceae</taxon>
        <taxon>Pigmentiphaga</taxon>
    </lineage>
</organism>
<evidence type="ECO:0000256" key="2">
    <source>
        <dbReference type="ARBA" id="ARBA00023002"/>
    </source>
</evidence>
<dbReference type="EMBL" id="CP043046">
    <property type="protein sequence ID" value="QEI08154.1"/>
    <property type="molecule type" value="Genomic_DNA"/>
</dbReference>
<protein>
    <submittedName>
        <fullName evidence="4">SDR family oxidoreductase</fullName>
    </submittedName>
</protein>
<dbReference type="InterPro" id="IPR002347">
    <property type="entry name" value="SDR_fam"/>
</dbReference>
<dbReference type="PANTHER" id="PTHR48107">
    <property type="entry name" value="NADPH-DEPENDENT ALDEHYDE REDUCTASE-LIKE PROTEIN, CHLOROPLASTIC-RELATED"/>
    <property type="match status" value="1"/>
</dbReference>
<name>A0A5C0B2J8_9BURK</name>
<dbReference type="KEGG" id="pacr:FXN63_21655"/>
<evidence type="ECO:0000313" key="4">
    <source>
        <dbReference type="EMBL" id="QEI08154.1"/>
    </source>
</evidence>
<feature type="compositionally biased region" description="Polar residues" evidence="3">
    <location>
        <begin position="12"/>
        <end position="22"/>
    </location>
</feature>
<dbReference type="AlphaFoldDB" id="A0A5C0B2J8"/>
<gene>
    <name evidence="4" type="ORF">FXN63_21655</name>
</gene>
<dbReference type="OrthoDB" id="9809287at2"/>
<dbReference type="Pfam" id="PF13561">
    <property type="entry name" value="adh_short_C2"/>
    <property type="match status" value="1"/>
</dbReference>
<dbReference type="Proteomes" id="UP000325161">
    <property type="component" value="Chromosome"/>
</dbReference>
<keyword evidence="5" id="KW-1185">Reference proteome</keyword>
<reference evidence="4 5" key="1">
    <citation type="submission" date="2019-08" db="EMBL/GenBank/DDBJ databases">
        <title>Amphibian skin-associated Pigmentiphaga: genome sequence and occurrence across geography and hosts.</title>
        <authorList>
            <person name="Bletz M.C."/>
            <person name="Bunk B."/>
            <person name="Sproeer C."/>
            <person name="Biwer P."/>
            <person name="Reiter S."/>
            <person name="Rabemananjara F.C.E."/>
            <person name="Schulz S."/>
            <person name="Overmann J."/>
            <person name="Vences M."/>
        </authorList>
    </citation>
    <scope>NUCLEOTIDE SEQUENCE [LARGE SCALE GENOMIC DNA]</scope>
    <source>
        <strain evidence="4 5">Mada1488</strain>
    </source>
</reference>
<dbReference type="InterPro" id="IPR036291">
    <property type="entry name" value="NAD(P)-bd_dom_sf"/>
</dbReference>
<evidence type="ECO:0000256" key="1">
    <source>
        <dbReference type="ARBA" id="ARBA00006484"/>
    </source>
</evidence>
<accession>A0A5C0B2J8</accession>
<evidence type="ECO:0000256" key="3">
    <source>
        <dbReference type="SAM" id="MobiDB-lite"/>
    </source>
</evidence>
<comment type="similarity">
    <text evidence="1">Belongs to the short-chain dehydrogenases/reductases (SDR) family.</text>
</comment>